<evidence type="ECO:0000313" key="3">
    <source>
        <dbReference type="Proteomes" id="UP000049983"/>
    </source>
</evidence>
<keyword evidence="1" id="KW-1133">Transmembrane helix</keyword>
<dbReference type="AlphaFoldDB" id="A0A0M6ZMN9"/>
<evidence type="ECO:0000313" key="2">
    <source>
        <dbReference type="EMBL" id="CTQ64045.1"/>
    </source>
</evidence>
<reference evidence="3" key="1">
    <citation type="submission" date="2015-07" db="EMBL/GenBank/DDBJ databases">
        <authorList>
            <person name="Rodrigo-Torres Lidia"/>
            <person name="Arahal R.David."/>
        </authorList>
    </citation>
    <scope>NUCLEOTIDE SEQUENCE [LARGE SCALE GENOMIC DNA]</scope>
    <source>
        <strain evidence="3">CECT 5096</strain>
    </source>
</reference>
<dbReference type="RefSeq" id="WP_208992696.1">
    <property type="nucleotide sequence ID" value="NZ_CXWA01000003.1"/>
</dbReference>
<dbReference type="EMBL" id="CXWC01000001">
    <property type="protein sequence ID" value="CTQ64045.1"/>
    <property type="molecule type" value="Genomic_DNA"/>
</dbReference>
<sequence>MLGILDLLGTIGGNVLSLPGILGLALGMMTRNWMFAAVMGGFVGIAETLVFAGFKLAEVQMIDLFIAVLVGVLASSVGCAIRHKGATV</sequence>
<keyword evidence="3" id="KW-1185">Reference proteome</keyword>
<evidence type="ECO:0000256" key="1">
    <source>
        <dbReference type="SAM" id="Phobius"/>
    </source>
</evidence>
<keyword evidence="1" id="KW-0812">Transmembrane</keyword>
<name>A0A0M6ZMN9_9HYPH</name>
<keyword evidence="1" id="KW-0472">Membrane</keyword>
<protein>
    <submittedName>
        <fullName evidence="2">Uncharacterized protein</fullName>
    </submittedName>
</protein>
<feature type="transmembrane region" description="Helical" evidence="1">
    <location>
        <begin position="33"/>
        <end position="52"/>
    </location>
</feature>
<dbReference type="Proteomes" id="UP000049983">
    <property type="component" value="Unassembled WGS sequence"/>
</dbReference>
<dbReference type="STRING" id="311410.LA5095_02870"/>
<proteinExistence type="predicted"/>
<dbReference type="GeneID" id="97667708"/>
<organism evidence="2 3">
    <name type="scientific">Roseibium album</name>
    <dbReference type="NCBI Taxonomy" id="311410"/>
    <lineage>
        <taxon>Bacteria</taxon>
        <taxon>Pseudomonadati</taxon>
        <taxon>Pseudomonadota</taxon>
        <taxon>Alphaproteobacteria</taxon>
        <taxon>Hyphomicrobiales</taxon>
        <taxon>Stappiaceae</taxon>
        <taxon>Roseibium</taxon>
    </lineage>
</organism>
<feature type="transmembrane region" description="Helical" evidence="1">
    <location>
        <begin position="64"/>
        <end position="83"/>
    </location>
</feature>
<accession>A0A0M6ZMN9</accession>
<feature type="transmembrane region" description="Helical" evidence="1">
    <location>
        <begin position="7"/>
        <end position="27"/>
    </location>
</feature>
<gene>
    <name evidence="2" type="ORF">LA5096_00239</name>
</gene>